<gene>
    <name evidence="2" type="ORF">HX89_01270</name>
</gene>
<reference evidence="2 3" key="1">
    <citation type="submission" date="2014-07" db="EMBL/GenBank/DDBJ databases">
        <title>Genome Sequencing of Dermacoccus nishinomiyaensis.</title>
        <authorList>
            <person name="Hong K.W."/>
            <person name="Chan K.G."/>
        </authorList>
    </citation>
    <scope>NUCLEOTIDE SEQUENCE [LARGE SCALE GENOMIC DNA]</scope>
    <source>
        <strain evidence="2 3">M25</strain>
    </source>
</reference>
<dbReference type="KEGG" id="dni:HX89_01270"/>
<dbReference type="RefSeq" id="WP_038566439.1">
    <property type="nucleotide sequence ID" value="NZ_CP008889.1"/>
</dbReference>
<dbReference type="EMBL" id="CP008889">
    <property type="protein sequence ID" value="AIF39841.1"/>
    <property type="molecule type" value="Genomic_DNA"/>
</dbReference>
<sequence>MIWLAAQLWPAAVLALVAGFAITWFTVVRRLDDAPVSAERERRDGGSRRAGRSSDGHSDAGRAGAGLAGAGRQVAAGSDAAGSRRDDPSDGLGDGEPINGERHVASRVDGEERDEARPDVPAHRPSGSVGSAFTSRRDE</sequence>
<feature type="region of interest" description="Disordered" evidence="1">
    <location>
        <begin position="35"/>
        <end position="139"/>
    </location>
</feature>
<dbReference type="HOGENOM" id="CLU_1841856_0_0_11"/>
<proteinExistence type="predicted"/>
<dbReference type="STRING" id="1274.HX89_01270"/>
<evidence type="ECO:0000313" key="3">
    <source>
        <dbReference type="Proteomes" id="UP000027986"/>
    </source>
</evidence>
<feature type="compositionally biased region" description="Basic and acidic residues" evidence="1">
    <location>
        <begin position="35"/>
        <end position="60"/>
    </location>
</feature>
<name>A0A075JC40_9MICO</name>
<feature type="compositionally biased region" description="Polar residues" evidence="1">
    <location>
        <begin position="128"/>
        <end position="139"/>
    </location>
</feature>
<protein>
    <submittedName>
        <fullName evidence="2">Uncharacterized protein</fullName>
    </submittedName>
</protein>
<accession>A0A075JC40</accession>
<evidence type="ECO:0000313" key="2">
    <source>
        <dbReference type="EMBL" id="AIF39841.1"/>
    </source>
</evidence>
<keyword evidence="3" id="KW-1185">Reference proteome</keyword>
<feature type="compositionally biased region" description="Basic and acidic residues" evidence="1">
    <location>
        <begin position="99"/>
        <end position="122"/>
    </location>
</feature>
<evidence type="ECO:0000256" key="1">
    <source>
        <dbReference type="SAM" id="MobiDB-lite"/>
    </source>
</evidence>
<dbReference type="GeneID" id="41839879"/>
<dbReference type="Proteomes" id="UP000027986">
    <property type="component" value="Chromosome"/>
</dbReference>
<dbReference type="AlphaFoldDB" id="A0A075JC40"/>
<organism evidence="2 3">
    <name type="scientific">Dermacoccus nishinomiyaensis</name>
    <dbReference type="NCBI Taxonomy" id="1274"/>
    <lineage>
        <taxon>Bacteria</taxon>
        <taxon>Bacillati</taxon>
        <taxon>Actinomycetota</taxon>
        <taxon>Actinomycetes</taxon>
        <taxon>Micrococcales</taxon>
        <taxon>Dermacoccaceae</taxon>
        <taxon>Dermacoccus</taxon>
    </lineage>
</organism>